<comment type="caution">
    <text evidence="1">The sequence shown here is derived from an EMBL/GenBank/DDBJ whole genome shotgun (WGS) entry which is preliminary data.</text>
</comment>
<dbReference type="Proteomes" id="UP000318833">
    <property type="component" value="Unassembled WGS sequence"/>
</dbReference>
<gene>
    <name evidence="1" type="ORF">FOF46_04745</name>
</gene>
<proteinExistence type="predicted"/>
<dbReference type="AlphaFoldDB" id="A0A554VPE2"/>
<accession>A0A554VPE2</accession>
<keyword evidence="2" id="KW-1185">Reference proteome</keyword>
<reference evidence="1 2" key="1">
    <citation type="submission" date="2019-07" db="EMBL/GenBank/DDBJ databases">
        <title>The draft genome sequence of Aquimarina algiphila M91.</title>
        <authorList>
            <person name="Meng X."/>
        </authorList>
    </citation>
    <scope>NUCLEOTIDE SEQUENCE [LARGE SCALE GENOMIC DNA]</scope>
    <source>
        <strain evidence="1 2">M91</strain>
    </source>
</reference>
<evidence type="ECO:0000313" key="1">
    <source>
        <dbReference type="EMBL" id="TSE10346.1"/>
    </source>
</evidence>
<dbReference type="EMBL" id="VLNR01000007">
    <property type="protein sequence ID" value="TSE10346.1"/>
    <property type="molecule type" value="Genomic_DNA"/>
</dbReference>
<name>A0A554VPE2_9FLAO</name>
<evidence type="ECO:0000313" key="2">
    <source>
        <dbReference type="Proteomes" id="UP000318833"/>
    </source>
</evidence>
<dbReference type="RefSeq" id="WP_143915645.1">
    <property type="nucleotide sequence ID" value="NZ_CANMXV010000014.1"/>
</dbReference>
<dbReference type="OrthoDB" id="1164905at2"/>
<organism evidence="1 2">
    <name type="scientific">Aquimarina algiphila</name>
    <dbReference type="NCBI Taxonomy" id="2047982"/>
    <lineage>
        <taxon>Bacteria</taxon>
        <taxon>Pseudomonadati</taxon>
        <taxon>Bacteroidota</taxon>
        <taxon>Flavobacteriia</taxon>
        <taxon>Flavobacteriales</taxon>
        <taxon>Flavobacteriaceae</taxon>
        <taxon>Aquimarina</taxon>
    </lineage>
</organism>
<sequence length="89" mass="10192">MKTILESTLEGMQPKIFEQEILKILSIQPWHFNSCVNKYGGYALLLKNWIHECYKEGYTTHEIAQNIRSSPLSLEGIKKGKPLTLKLSA</sequence>
<protein>
    <submittedName>
        <fullName evidence="1">Uncharacterized protein</fullName>
    </submittedName>
</protein>